<evidence type="ECO:0000256" key="2">
    <source>
        <dbReference type="ARBA" id="ARBA00022679"/>
    </source>
</evidence>
<dbReference type="HOGENOM" id="CLU_003143_1_0_1"/>
<dbReference type="InterPro" id="IPR012317">
    <property type="entry name" value="Poly(ADP-ribose)pol_cat_dom"/>
</dbReference>
<dbReference type="STRING" id="717646.M2NNC8"/>
<feature type="region of interest" description="Disordered" evidence="5">
    <location>
        <begin position="107"/>
        <end position="168"/>
    </location>
</feature>
<reference evidence="7 8" key="1">
    <citation type="journal article" date="2012" name="PLoS Pathog.">
        <title>Diverse lifestyles and strategies of plant pathogenesis encoded in the genomes of eighteen Dothideomycetes fungi.</title>
        <authorList>
            <person name="Ohm R.A."/>
            <person name="Feau N."/>
            <person name="Henrissat B."/>
            <person name="Schoch C.L."/>
            <person name="Horwitz B.A."/>
            <person name="Barry K.W."/>
            <person name="Condon B.J."/>
            <person name="Copeland A.C."/>
            <person name="Dhillon B."/>
            <person name="Glaser F."/>
            <person name="Hesse C.N."/>
            <person name="Kosti I."/>
            <person name="LaButti K."/>
            <person name="Lindquist E.A."/>
            <person name="Lucas S."/>
            <person name="Salamov A.A."/>
            <person name="Bradshaw R.E."/>
            <person name="Ciuffetti L."/>
            <person name="Hamelin R.C."/>
            <person name="Kema G.H.J."/>
            <person name="Lawrence C."/>
            <person name="Scott J.A."/>
            <person name="Spatafora J.W."/>
            <person name="Turgeon B.G."/>
            <person name="de Wit P.J.G.M."/>
            <person name="Zhong S."/>
            <person name="Goodwin S.B."/>
            <person name="Grigoriev I.V."/>
        </authorList>
    </citation>
    <scope>NUCLEOTIDE SEQUENCE [LARGE SCALE GENOMIC DNA]</scope>
    <source>
        <strain evidence="7 8">UAMH 10762</strain>
    </source>
</reference>
<feature type="compositionally biased region" description="Polar residues" evidence="5">
    <location>
        <begin position="158"/>
        <end position="168"/>
    </location>
</feature>
<evidence type="ECO:0000259" key="6">
    <source>
        <dbReference type="PROSITE" id="PS50127"/>
    </source>
</evidence>
<dbReference type="SUPFAM" id="SSF54495">
    <property type="entry name" value="UBC-like"/>
    <property type="match status" value="1"/>
</dbReference>
<feature type="region of interest" description="Disordered" evidence="5">
    <location>
        <begin position="897"/>
        <end position="980"/>
    </location>
</feature>
<dbReference type="Gene3D" id="3.10.110.10">
    <property type="entry name" value="Ubiquitin Conjugating Enzyme"/>
    <property type="match status" value="1"/>
</dbReference>
<accession>M2NNC8</accession>
<evidence type="ECO:0000313" key="7">
    <source>
        <dbReference type="EMBL" id="EMD00741.1"/>
    </source>
</evidence>
<evidence type="ECO:0000256" key="1">
    <source>
        <dbReference type="ARBA" id="ARBA00022676"/>
    </source>
</evidence>
<evidence type="ECO:0000313" key="8">
    <source>
        <dbReference type="Proteomes" id="UP000011761"/>
    </source>
</evidence>
<feature type="compositionally biased region" description="Basic and acidic residues" evidence="5">
    <location>
        <begin position="142"/>
        <end position="154"/>
    </location>
</feature>
<keyword evidence="3" id="KW-0548">Nucleotidyltransferase</keyword>
<dbReference type="SUPFAM" id="SSF56399">
    <property type="entry name" value="ADP-ribosylation"/>
    <property type="match status" value="1"/>
</dbReference>
<dbReference type="RefSeq" id="XP_007671925.1">
    <property type="nucleotide sequence ID" value="XM_007673735.1"/>
</dbReference>
<dbReference type="CDD" id="cd23802">
    <property type="entry name" value="UBCc_UBE2Q"/>
    <property type="match status" value="1"/>
</dbReference>
<dbReference type="OMA" id="LVCHCKT"/>
<keyword evidence="4" id="KW-0520">NAD</keyword>
<gene>
    <name evidence="7" type="ORF">BAUCODRAFT_181496</name>
</gene>
<dbReference type="AlphaFoldDB" id="M2NNC8"/>
<dbReference type="eggNOG" id="KOG0897">
    <property type="taxonomic scope" value="Eukaryota"/>
</dbReference>
<feature type="compositionally biased region" description="Acidic residues" evidence="5">
    <location>
        <begin position="130"/>
        <end position="141"/>
    </location>
</feature>
<evidence type="ECO:0000256" key="4">
    <source>
        <dbReference type="ARBA" id="ARBA00023027"/>
    </source>
</evidence>
<keyword evidence="2" id="KW-0808">Transferase</keyword>
<evidence type="ECO:0000256" key="5">
    <source>
        <dbReference type="SAM" id="MobiDB-lite"/>
    </source>
</evidence>
<dbReference type="OrthoDB" id="109543at2759"/>
<dbReference type="Pfam" id="PF00644">
    <property type="entry name" value="PARP"/>
    <property type="match status" value="1"/>
</dbReference>
<proteinExistence type="predicted"/>
<dbReference type="Proteomes" id="UP000011761">
    <property type="component" value="Unassembled WGS sequence"/>
</dbReference>
<organism evidence="7 8">
    <name type="scientific">Baudoinia panamericana (strain UAMH 10762)</name>
    <name type="common">Angels' share fungus</name>
    <name type="synonym">Baudoinia compniacensis (strain UAMH 10762)</name>
    <dbReference type="NCBI Taxonomy" id="717646"/>
    <lineage>
        <taxon>Eukaryota</taxon>
        <taxon>Fungi</taxon>
        <taxon>Dikarya</taxon>
        <taxon>Ascomycota</taxon>
        <taxon>Pezizomycotina</taxon>
        <taxon>Dothideomycetes</taxon>
        <taxon>Dothideomycetidae</taxon>
        <taxon>Mycosphaerellales</taxon>
        <taxon>Teratosphaeriaceae</taxon>
        <taxon>Baudoinia</taxon>
    </lineage>
</organism>
<dbReference type="PROSITE" id="PS50127">
    <property type="entry name" value="UBC_2"/>
    <property type="match status" value="1"/>
</dbReference>
<dbReference type="InterPro" id="IPR016135">
    <property type="entry name" value="UBQ-conjugating_enzyme/RWD"/>
</dbReference>
<dbReference type="EMBL" id="KB445550">
    <property type="protein sequence ID" value="EMD00741.1"/>
    <property type="molecule type" value="Genomic_DNA"/>
</dbReference>
<dbReference type="GO" id="GO:0003950">
    <property type="term" value="F:NAD+ poly-ADP-ribosyltransferase activity"/>
    <property type="evidence" value="ECO:0007669"/>
    <property type="project" value="InterPro"/>
</dbReference>
<feature type="domain" description="UBC core" evidence="6">
    <location>
        <begin position="1006"/>
        <end position="1193"/>
    </location>
</feature>
<dbReference type="InterPro" id="IPR051838">
    <property type="entry name" value="ARTD_PARP"/>
</dbReference>
<dbReference type="GO" id="GO:0016779">
    <property type="term" value="F:nucleotidyltransferase activity"/>
    <property type="evidence" value="ECO:0007669"/>
    <property type="project" value="UniProtKB-KW"/>
</dbReference>
<name>M2NNC8_BAUPA</name>
<dbReference type="GeneID" id="19109509"/>
<feature type="compositionally biased region" description="Polar residues" evidence="5">
    <location>
        <begin position="965"/>
        <end position="979"/>
    </location>
</feature>
<keyword evidence="1" id="KW-0328">Glycosyltransferase</keyword>
<evidence type="ECO:0000256" key="3">
    <source>
        <dbReference type="ARBA" id="ARBA00022695"/>
    </source>
</evidence>
<sequence>MPRKQWVADLKKAQGDVLPLGVLDVRAGDDDNAFEFDFFDGSLRNPIKITAMILPDLSDYPSSHEYMLFCGDDAPPRLATAISTISGTARKAVFELLDIVSATLTSASTANDSDGDTEMPDSQQDSHNDEDLDVEDGDDVYDSDHEAFGFDGPRDSIPSVSDTNLSRPNSINRHFRARLRQDLRTAKEAGFKVGHLGGLLDGYNSFVTISIRMSKLAISDEALQAWHMASNDYLILIIQYPNGYKTNEELQSCDSLRLAPNLGIRVCTGKKYKPTLQEAIKVFTAAKKQSQRDSVPPAGPPTADEAVEFSLRDTFISRPLNGFLQERLVPILRWRATGMDWRGAESWYAEMVGTSGSKSKLDGIPDRHYVPEELPATLPGIVKADHYGGNHTEYSFPLLAMQFTLRHFVRCTDFCLVCHRQLDTEVEAIKPYVCDEPLCLYQYMTLGFGPSIEHEIITQPYVCDLLVSFCYNSANARKLREFPDGLALMVPPLDLTLYRANATQPDYGRHVPAAKPAEVNKEPKQFAAYEVGFDRDRQEVIFFNVPKECPVRRGTWIVVKEQGSDHLELHCRVDDVTFYPTIAINAPLMISPSKTSADTLTPSAPLTARSTALTPATTPKWAPASFQVYEQDFEELDRVGKCMSIIKLLDTLPNVKSMQEYLAKHKPADLKYWVGRISPAALSLLRWIIASNRACIMQVDGDSTTSQERVHGMKDYMQFRFAMGAPDKEERFLSAVRTTTERLNLQYPTIFAWHGSPLHNWHMIIREGLHYRNADHGRAYGDGVYHAKDAQTSTGYSGRYGYGGQHRDLCHWPHSVLRIESALALNELVNAPAEFQSNNPYYVVQHLDWIQTRYLFVNCKPETDQITIRDDGKLKDIYPQDPQRTPRGISDSVAIPASAIKPRKQVTSNDSRQARERFGSPMKRLKGDGWGNPIVLDDGDGDSDETDAEDVDILFDDPPEGAYSGDNQKGSQKPSQAKGTATDFEPAALDFSSLPLMPQPSYANSAATKRLMKELQSLQKVQNATPLGDLGWYIDVDKVENPYQWIVELHSFHVIDPNLPLVADMKKNAVKSIVMEVRFNKDFPFTPPYVRVIRPQFRSLAQGGGGHVVMGGAMCMQLLTNSGWSSVSSMESVLMQIRLAIASDPPARLVGGRSGDYGMAEAADGYVRACNTHGWTVPPGFKEMAYGGAIGGI</sequence>
<feature type="compositionally biased region" description="Acidic residues" evidence="5">
    <location>
        <begin position="937"/>
        <end position="959"/>
    </location>
</feature>
<dbReference type="PANTHER" id="PTHR21328">
    <property type="entry name" value="POLY ADP-RIBOSE POLYMERASE FAMILY, MEMBER PARP"/>
    <property type="match status" value="1"/>
</dbReference>
<dbReference type="InterPro" id="IPR000608">
    <property type="entry name" value="UBC"/>
</dbReference>
<protein>
    <recommendedName>
        <fullName evidence="6">UBC core domain-containing protein</fullName>
    </recommendedName>
</protein>
<dbReference type="KEGG" id="bcom:BAUCODRAFT_181496"/>
<dbReference type="Gene3D" id="3.90.228.10">
    <property type="match status" value="1"/>
</dbReference>
<keyword evidence="8" id="KW-1185">Reference proteome</keyword>